<dbReference type="KEGG" id="ptes:JQU52_11780"/>
<dbReference type="CDD" id="cd12108">
    <property type="entry name" value="Hr-like"/>
    <property type="match status" value="1"/>
</dbReference>
<sequence length="169" mass="18736">MDLFNTASASFDEPVSMLLACHDKVKRFCRQLNALPAHVAAHGMDAAAQQAVVQIRRYFNQAAPLHHLDEEADFFPLLRQYCPEAAADLDFLQAQHDVLHQTWAKLDAHLQALASGSLNIVDADLIARYTGLYAQHTAIEEPWFARGQAAIDAEKMAAIGKNMAARRKV</sequence>
<dbReference type="RefSeq" id="WP_230338675.1">
    <property type="nucleotide sequence ID" value="NZ_CP069798.1"/>
</dbReference>
<evidence type="ECO:0000313" key="2">
    <source>
        <dbReference type="EMBL" id="QRQ81382.1"/>
    </source>
</evidence>
<dbReference type="InterPro" id="IPR012312">
    <property type="entry name" value="Hemerythrin-like"/>
</dbReference>
<evidence type="ECO:0000259" key="1">
    <source>
        <dbReference type="Pfam" id="PF01814"/>
    </source>
</evidence>
<name>A0A892ZEL5_9NEIS</name>
<feature type="domain" description="Hemerythrin-like" evidence="1">
    <location>
        <begin position="14"/>
        <end position="141"/>
    </location>
</feature>
<dbReference type="Proteomes" id="UP000653156">
    <property type="component" value="Chromosome"/>
</dbReference>
<evidence type="ECO:0000313" key="3">
    <source>
        <dbReference type="Proteomes" id="UP000653156"/>
    </source>
</evidence>
<protein>
    <submittedName>
        <fullName evidence="2">Hemerythrin domain-containing protein</fullName>
    </submittedName>
</protein>
<dbReference type="AlphaFoldDB" id="A0A892ZEL5"/>
<dbReference type="Gene3D" id="1.20.120.520">
    <property type="entry name" value="nmb1532 protein domain like"/>
    <property type="match status" value="1"/>
</dbReference>
<gene>
    <name evidence="2" type="ORF">JQU52_11780</name>
</gene>
<dbReference type="EMBL" id="CP069798">
    <property type="protein sequence ID" value="QRQ81382.1"/>
    <property type="molecule type" value="Genomic_DNA"/>
</dbReference>
<organism evidence="2 3">
    <name type="scientific">Paralysiella testudinis</name>
    <dbReference type="NCBI Taxonomy" id="2809020"/>
    <lineage>
        <taxon>Bacteria</taxon>
        <taxon>Pseudomonadati</taxon>
        <taxon>Pseudomonadota</taxon>
        <taxon>Betaproteobacteria</taxon>
        <taxon>Neisseriales</taxon>
        <taxon>Neisseriaceae</taxon>
        <taxon>Paralysiella</taxon>
    </lineage>
</organism>
<dbReference type="Pfam" id="PF01814">
    <property type="entry name" value="Hemerythrin"/>
    <property type="match status" value="1"/>
</dbReference>
<accession>A0A892ZEL5</accession>
<proteinExistence type="predicted"/>
<keyword evidence="3" id="KW-1185">Reference proteome</keyword>
<reference evidence="2" key="1">
    <citation type="submission" date="2021-02" db="EMBL/GenBank/DDBJ databases">
        <title>Neisseriaceae sp. 26B isolated from the cloaca of a Common Toad-headed Turtle (Mesoclemmys nasuta).</title>
        <authorList>
            <person name="Spergser J."/>
            <person name="Busse H.-J."/>
        </authorList>
    </citation>
    <scope>NUCLEOTIDE SEQUENCE</scope>
    <source>
        <strain evidence="2">26B</strain>
    </source>
</reference>